<dbReference type="EMBL" id="JAWDGP010000067">
    <property type="protein sequence ID" value="KAK3803998.1"/>
    <property type="molecule type" value="Genomic_DNA"/>
</dbReference>
<name>A0AAE1EG53_9GAST</name>
<reference evidence="1" key="1">
    <citation type="journal article" date="2023" name="G3 (Bethesda)">
        <title>A reference genome for the long-term kleptoplast-retaining sea slug Elysia crispata morphotype clarki.</title>
        <authorList>
            <person name="Eastman K.E."/>
            <person name="Pendleton A.L."/>
            <person name="Shaikh M.A."/>
            <person name="Suttiyut T."/>
            <person name="Ogas R."/>
            <person name="Tomko P."/>
            <person name="Gavelis G."/>
            <person name="Widhalm J.R."/>
            <person name="Wisecaver J.H."/>
        </authorList>
    </citation>
    <scope>NUCLEOTIDE SEQUENCE</scope>
    <source>
        <strain evidence="1">ECLA1</strain>
    </source>
</reference>
<evidence type="ECO:0000313" key="1">
    <source>
        <dbReference type="EMBL" id="KAK3803998.1"/>
    </source>
</evidence>
<keyword evidence="2" id="KW-1185">Reference proteome</keyword>
<evidence type="ECO:0000313" key="2">
    <source>
        <dbReference type="Proteomes" id="UP001283361"/>
    </source>
</evidence>
<dbReference type="AlphaFoldDB" id="A0AAE1EG53"/>
<organism evidence="1 2">
    <name type="scientific">Elysia crispata</name>
    <name type="common">lettuce slug</name>
    <dbReference type="NCBI Taxonomy" id="231223"/>
    <lineage>
        <taxon>Eukaryota</taxon>
        <taxon>Metazoa</taxon>
        <taxon>Spiralia</taxon>
        <taxon>Lophotrochozoa</taxon>
        <taxon>Mollusca</taxon>
        <taxon>Gastropoda</taxon>
        <taxon>Heterobranchia</taxon>
        <taxon>Euthyneura</taxon>
        <taxon>Panpulmonata</taxon>
        <taxon>Sacoglossa</taxon>
        <taxon>Placobranchoidea</taxon>
        <taxon>Plakobranchidae</taxon>
        <taxon>Elysia</taxon>
    </lineage>
</organism>
<protein>
    <submittedName>
        <fullName evidence="1">Uncharacterized protein</fullName>
    </submittedName>
</protein>
<comment type="caution">
    <text evidence="1">The sequence shown here is derived from an EMBL/GenBank/DDBJ whole genome shotgun (WGS) entry which is preliminary data.</text>
</comment>
<accession>A0AAE1EG53</accession>
<proteinExistence type="predicted"/>
<sequence>MINKQINKSGLGDLAGSTPEWAGPSVCFFFWRAGVSIERNTSRESEFAQWIKAAGAVLLVLLGLSSQGIEDLAPLQATVPLDLSGVLAQVESELATTKHRVDRWWVGDMHDCHLHLPLQPGVGGQVLDQSAHQQPVSIDSWEMSVSWCPHAGESLSRSRCPRQTMWPYRVFFHRNPALLAGEPRDREAGWREGGTLSSSCCERKARKKQEEEEENEDELIRVAGPNTRPIRIIILEGNAWPILTDTRGEQAGAPNSSRVLASSLYCYQI</sequence>
<gene>
    <name evidence="1" type="ORF">RRG08_066234</name>
</gene>
<dbReference type="Proteomes" id="UP001283361">
    <property type="component" value="Unassembled WGS sequence"/>
</dbReference>